<dbReference type="Proteomes" id="UP001153069">
    <property type="component" value="Unassembled WGS sequence"/>
</dbReference>
<feature type="binding site" evidence="6">
    <location>
        <begin position="186"/>
        <end position="193"/>
    </location>
    <ligand>
        <name>ATP</name>
        <dbReference type="ChEBI" id="CHEBI:30616"/>
    </ligand>
</feature>
<keyword evidence="10" id="KW-1185">Reference proteome</keyword>
<comment type="caution">
    <text evidence="9">The sequence shown here is derived from an EMBL/GenBank/DDBJ whole genome shotgun (WGS) entry which is preliminary data.</text>
</comment>
<dbReference type="InterPro" id="IPR001609">
    <property type="entry name" value="Myosin_head_motor_dom-like"/>
</dbReference>
<evidence type="ECO:0000256" key="5">
    <source>
        <dbReference type="ARBA" id="ARBA00023203"/>
    </source>
</evidence>
<dbReference type="Gene3D" id="1.20.120.720">
    <property type="entry name" value="Myosin VI head, motor domain, U50 subdomain"/>
    <property type="match status" value="1"/>
</dbReference>
<evidence type="ECO:0000259" key="8">
    <source>
        <dbReference type="PROSITE" id="PS51456"/>
    </source>
</evidence>
<evidence type="ECO:0000256" key="3">
    <source>
        <dbReference type="ARBA" id="ARBA00023123"/>
    </source>
</evidence>
<keyword evidence="2 6" id="KW-0067">ATP-binding</keyword>
<accession>A0A9N8DBD4</accession>
<dbReference type="GO" id="GO:0005737">
    <property type="term" value="C:cytoplasm"/>
    <property type="evidence" value="ECO:0007669"/>
    <property type="project" value="TreeGrafter"/>
</dbReference>
<evidence type="ECO:0000313" key="10">
    <source>
        <dbReference type="Proteomes" id="UP001153069"/>
    </source>
</evidence>
<keyword evidence="5 6" id="KW-0009">Actin-binding</keyword>
<dbReference type="Gene3D" id="1.10.10.820">
    <property type="match status" value="1"/>
</dbReference>
<dbReference type="Gene3D" id="1.20.58.530">
    <property type="match status" value="1"/>
</dbReference>
<dbReference type="SMART" id="SM00242">
    <property type="entry name" value="MYSc"/>
    <property type="match status" value="1"/>
</dbReference>
<dbReference type="AlphaFoldDB" id="A0A9N8DBD4"/>
<dbReference type="GO" id="GO:0051015">
    <property type="term" value="F:actin filament binding"/>
    <property type="evidence" value="ECO:0007669"/>
    <property type="project" value="TreeGrafter"/>
</dbReference>
<keyword evidence="3 6" id="KW-0518">Myosin</keyword>
<feature type="region of interest" description="Actin-binding" evidence="6">
    <location>
        <begin position="674"/>
        <end position="696"/>
    </location>
</feature>
<dbReference type="SUPFAM" id="SSF52540">
    <property type="entry name" value="P-loop containing nucleoside triphosphate hydrolases"/>
    <property type="match status" value="1"/>
</dbReference>
<evidence type="ECO:0000256" key="1">
    <source>
        <dbReference type="ARBA" id="ARBA00022741"/>
    </source>
</evidence>
<proteinExistence type="inferred from homology"/>
<dbReference type="OrthoDB" id="37397at2759"/>
<dbReference type="Gene3D" id="1.20.5.4820">
    <property type="match status" value="1"/>
</dbReference>
<keyword evidence="4 6" id="KW-0505">Motor protein</keyword>
<dbReference type="GO" id="GO:0005524">
    <property type="term" value="F:ATP binding"/>
    <property type="evidence" value="ECO:0007669"/>
    <property type="project" value="UniProtKB-UniRule"/>
</dbReference>
<evidence type="ECO:0000256" key="6">
    <source>
        <dbReference type="PROSITE-ProRule" id="PRU00782"/>
    </source>
</evidence>
<feature type="domain" description="Myosin motor" evidence="8">
    <location>
        <begin position="83"/>
        <end position="814"/>
    </location>
</feature>
<dbReference type="PANTHER" id="PTHR13140:SF706">
    <property type="entry name" value="DILUTE CLASS UNCONVENTIONAL MYOSIN, ISOFORM C"/>
    <property type="match status" value="1"/>
</dbReference>
<dbReference type="PROSITE" id="PS51456">
    <property type="entry name" value="MYOSIN_MOTOR"/>
    <property type="match status" value="1"/>
</dbReference>
<keyword evidence="1 6" id="KW-0547">Nucleotide-binding</keyword>
<dbReference type="PROSITE" id="PS50096">
    <property type="entry name" value="IQ"/>
    <property type="match status" value="1"/>
</dbReference>
<sequence>MGKDAQPYVYIRDEEHAWVPARQLSNDGKKATVAVQKYKSEDEMMANASSTSGTKVEQKTIDLKTYPGGNLPMQNVDDGGKLGNHEDMVNLPYLHEAAILYNIKIRHNKALPYTRTGDLVVAVNPYQWIESLYTMEKRKLYAKKLVWENSETDPREHLAPHVYETSALCYKGMAFDGINQSILVSGESGAGKTETVKICMNHIASVQEGPSSAMAEMSPVVKRILDSNPLLEAFGNAKTRRNDNSSRFGKYLQLQFDGAGGVGRSVANLAGSKAEVFLLEKNRVCKHDDWERTYHIFYQLVAAPDSDKAGIWDSLKGTNNDSFKYVGKCEPMKFDGMTDAEHYLNTTKVLKFVGLSDSDVKKFYNAICVVLQLGNVTFGAAGGDADKSAVTSAGELSKLASLMGLAEPEITLALTERTMKTRDECYKVPLGPAVAKDSADALAKEVYGKIFLWVVKAINVRTSAEANYPGDAPGKKYGIIGLLDIFGFESFGVNRFEQLCINYANEKLQQKFTEDIFKAVMDEYKYEGIPLQDIKFDDNTDVLDLVESRTGLCALLNEECVRPKGSGEGFVNKVLAAHKKSPCLVPHKTDRLSFGVVHYAGLVYYEASGFVESNKDTLPTDLEDAATKCSNSIIADAFTFEKYAAAAGGTKGKPKRQKSNLMAPTVWTKYKTQLSSLMTSLYATQSKYIRCIKPNTVKKPLIMEHKTSVEQLRYAGIVAGVTISRSAFPNRLANSVVFSRYNSMWDKDKYPSKKSGGMSMPELVKADCEAVMECALKEKETKNKDGKMIKAFVCGKTKTYFRSGALEFLESQRVTGLDSQAITVQKAVRGWLVRKYQVNTGKIKQEQAERERLEELERQERLKREKAERDAKFKEAQSGFDKEMKDLQRKIANEEESGQRQIADAEENAAKMQQEVDELAARVKDAEAGNLSLQQEKDRLQLRLDTNMKTIDGLRKENKKLKKSLEKVEKQTGDLNSNNKKLTKQCDKNAELFNDTEGELQYADNVNGRLLDTLEDTKENNLKNKDEVAHRQLRYMAVAESRLELQKTMAYILNTIGDKLTDKKLHEEVFTTAHAAEAQAKVHMDALNATYGG</sequence>
<dbReference type="GO" id="GO:0016459">
    <property type="term" value="C:myosin complex"/>
    <property type="evidence" value="ECO:0007669"/>
    <property type="project" value="UniProtKB-KW"/>
</dbReference>
<name>A0A9N8DBD4_9STRA</name>
<dbReference type="PRINTS" id="PR00193">
    <property type="entry name" value="MYOSINHEAVY"/>
</dbReference>
<dbReference type="PANTHER" id="PTHR13140">
    <property type="entry name" value="MYOSIN"/>
    <property type="match status" value="1"/>
</dbReference>
<comment type="similarity">
    <text evidence="6">Belongs to the TRAFAC class myosin-kinesin ATPase superfamily. Myosin family.</text>
</comment>
<dbReference type="GO" id="GO:0016020">
    <property type="term" value="C:membrane"/>
    <property type="evidence" value="ECO:0007669"/>
    <property type="project" value="TreeGrafter"/>
</dbReference>
<keyword evidence="7" id="KW-0175">Coiled coil</keyword>
<dbReference type="InterPro" id="IPR036961">
    <property type="entry name" value="Kinesin_motor_dom_sf"/>
</dbReference>
<evidence type="ECO:0000256" key="7">
    <source>
        <dbReference type="SAM" id="Coils"/>
    </source>
</evidence>
<dbReference type="Pfam" id="PF00063">
    <property type="entry name" value="Myosin_head"/>
    <property type="match status" value="1"/>
</dbReference>
<dbReference type="EMBL" id="CAICTM010000019">
    <property type="protein sequence ID" value="CAB9497390.1"/>
    <property type="molecule type" value="Genomic_DNA"/>
</dbReference>
<dbReference type="GO" id="GO:0000146">
    <property type="term" value="F:microfilament motor activity"/>
    <property type="evidence" value="ECO:0007669"/>
    <property type="project" value="TreeGrafter"/>
</dbReference>
<dbReference type="Gene3D" id="3.40.850.10">
    <property type="entry name" value="Kinesin motor domain"/>
    <property type="match status" value="1"/>
</dbReference>
<reference evidence="9" key="1">
    <citation type="submission" date="2020-06" db="EMBL/GenBank/DDBJ databases">
        <authorList>
            <consortium name="Plant Systems Biology data submission"/>
        </authorList>
    </citation>
    <scope>NUCLEOTIDE SEQUENCE</scope>
    <source>
        <strain evidence="9">D6</strain>
    </source>
</reference>
<feature type="coiled-coil region" evidence="7">
    <location>
        <begin position="836"/>
        <end position="985"/>
    </location>
</feature>
<evidence type="ECO:0000256" key="2">
    <source>
        <dbReference type="ARBA" id="ARBA00022840"/>
    </source>
</evidence>
<organism evidence="9 10">
    <name type="scientific">Seminavis robusta</name>
    <dbReference type="NCBI Taxonomy" id="568900"/>
    <lineage>
        <taxon>Eukaryota</taxon>
        <taxon>Sar</taxon>
        <taxon>Stramenopiles</taxon>
        <taxon>Ochrophyta</taxon>
        <taxon>Bacillariophyta</taxon>
        <taxon>Bacillariophyceae</taxon>
        <taxon>Bacillariophycidae</taxon>
        <taxon>Naviculales</taxon>
        <taxon>Naviculaceae</taxon>
        <taxon>Seminavis</taxon>
    </lineage>
</organism>
<dbReference type="CDD" id="cd00124">
    <property type="entry name" value="MYSc"/>
    <property type="match status" value="1"/>
</dbReference>
<evidence type="ECO:0000256" key="4">
    <source>
        <dbReference type="ARBA" id="ARBA00023175"/>
    </source>
</evidence>
<protein>
    <submittedName>
        <fullName evidence="9">Unconventional myosin</fullName>
    </submittedName>
</protein>
<dbReference type="InterPro" id="IPR027417">
    <property type="entry name" value="P-loop_NTPase"/>
</dbReference>
<evidence type="ECO:0000313" key="9">
    <source>
        <dbReference type="EMBL" id="CAB9497390.1"/>
    </source>
</evidence>
<dbReference type="GO" id="GO:0007015">
    <property type="term" value="P:actin filament organization"/>
    <property type="evidence" value="ECO:0007669"/>
    <property type="project" value="TreeGrafter"/>
</dbReference>
<gene>
    <name evidence="9" type="ORF">SEMRO_19_G013410.1</name>
</gene>